<protein>
    <submittedName>
        <fullName evidence="2">Uncharacterized protein</fullName>
    </submittedName>
</protein>
<dbReference type="AlphaFoldDB" id="A6FWT4"/>
<accession>A6FWT4</accession>
<sequence length="1249" mass="136282">MSEGPASKAILGLVDSLRADGGARSSGRFTIDEAHARSKMQRFALEDPDRYVLELVQAAVLRGASCIDFTIDADDMIAEFDGEAFTRRELSGLFASLFAAGSAPGLAGARKLAIGVNAALGPETSYVLVESGATRARWDRAEVEAGGQAALETLDPPRDHTRIHVKRRATVAMLADVLADRLGRLPIEVLLRDRVAYSPVPITLDGRAIADGRQLAPGFARSILEPVRLGDTGHVLRGSLILTTDDSARMLLVKNGVWLAGHTLRGAPPGLLVLVDADRFELDVSQARFLDNGLMAAVARGSVAQVPALLETLLARLIAKDFEALEYSRYSQTEAASLAFRRTLLASVTLPALRNDARIQALAARVYWRRACGQEERRVDLAQLARAAQVRFVTQRYPDLDPGPEPILYLKRREDLPQLQRIFGGRLGSAETDLIRRRRIREGYDRWRKRAMAPRLPDASGGIQRSRLRVDLGASMALRGELGVQFAPPQLGVGSAAAKVWLNREGRCLCRVELELGIQNLWIVAESEFTPWPNYSGVVADEHLLRALIELFAAMGPLFVPAVKHSRGYGLRRCREWLLACLSRAGWTKLIKAWGFSDSDMARAGALWSKAMVERLTLSNPRSSVHAIASFPMFAAYSGGWLSLQQLRTRLLHEQRLPYVYARQGRLAGDEGALRGVLSLSPQEVEVLGALLGEHALVSHVEELEERKAFAAHRARPAMTPTGVAEAHGKTGGCIVIRARNCSGLLWPAHESRVEAPDSDRVTVVLLRHQRALGQCRVDLGFGPLMAAVEHPALMGDASWQVAAPCRALAEVEAAVTQAARQWLGHSVRNWSRRPRAETQALVARTPHHNWLRRALIHCLARSVERDTAMPPNIENLALFWTTQGPGEGREGDGTLYRLVSLVELMAWAEADGKLLYGPGRTNPARTRRLHAHVAELTDLRALFGEVLVHVDGLFVSPSPRSQAEAEAEWEGPRSFASLLEELDLELDPSAELEFAELLDLEVETSVELEVVEDDDEDSELEELAALFADFEDFGELFEKVDPTLSAVRARLTEVVEVEVVEEPEAVEDAHAASSGALLVALEDVDEIELAELDELDELDFDWGELEDQGEPASTEGLAVEGETPASTEPASPATPSEFEDLEAHLRGVLSSVAKGAPALARSLNVRVDVGRGSGQALVRGEGEGLFFDATHPVLRRTEHGLFEQVLAVASSGAALGLDVERERILLETLARGSASWFTAEARDAPPAG</sequence>
<dbReference type="OrthoDB" id="5476690at2"/>
<dbReference type="EMBL" id="ABCS01000001">
    <property type="protein sequence ID" value="EDM81758.1"/>
    <property type="molecule type" value="Genomic_DNA"/>
</dbReference>
<gene>
    <name evidence="2" type="ORF">PPSIR1_04808</name>
</gene>
<keyword evidence="3" id="KW-1185">Reference proteome</keyword>
<organism evidence="2 3">
    <name type="scientific">Plesiocystis pacifica SIR-1</name>
    <dbReference type="NCBI Taxonomy" id="391625"/>
    <lineage>
        <taxon>Bacteria</taxon>
        <taxon>Pseudomonadati</taxon>
        <taxon>Myxococcota</taxon>
        <taxon>Polyangia</taxon>
        <taxon>Nannocystales</taxon>
        <taxon>Nannocystaceae</taxon>
        <taxon>Plesiocystis</taxon>
    </lineage>
</organism>
<comment type="caution">
    <text evidence="2">The sequence shown here is derived from an EMBL/GenBank/DDBJ whole genome shotgun (WGS) entry which is preliminary data.</text>
</comment>
<feature type="region of interest" description="Disordered" evidence="1">
    <location>
        <begin position="1107"/>
        <end position="1137"/>
    </location>
</feature>
<dbReference type="Proteomes" id="UP000005801">
    <property type="component" value="Unassembled WGS sequence"/>
</dbReference>
<evidence type="ECO:0000313" key="2">
    <source>
        <dbReference type="EMBL" id="EDM81758.1"/>
    </source>
</evidence>
<reference evidence="2 3" key="1">
    <citation type="submission" date="2007-06" db="EMBL/GenBank/DDBJ databases">
        <authorList>
            <person name="Shimkets L."/>
            <person name="Ferriera S."/>
            <person name="Johnson J."/>
            <person name="Kravitz S."/>
            <person name="Beeson K."/>
            <person name="Sutton G."/>
            <person name="Rogers Y.-H."/>
            <person name="Friedman R."/>
            <person name="Frazier M."/>
            <person name="Venter J.C."/>
        </authorList>
    </citation>
    <scope>NUCLEOTIDE SEQUENCE [LARGE SCALE GENOMIC DNA]</scope>
    <source>
        <strain evidence="2 3">SIR-1</strain>
    </source>
</reference>
<evidence type="ECO:0000313" key="3">
    <source>
        <dbReference type="Proteomes" id="UP000005801"/>
    </source>
</evidence>
<dbReference type="eggNOG" id="ENOG5032W3H">
    <property type="taxonomic scope" value="Bacteria"/>
</dbReference>
<dbReference type="RefSeq" id="WP_006968933.1">
    <property type="nucleotide sequence ID" value="NZ_ABCS01000001.1"/>
</dbReference>
<dbReference type="STRING" id="391625.PPSIR1_04808"/>
<feature type="compositionally biased region" description="Low complexity" evidence="1">
    <location>
        <begin position="1123"/>
        <end position="1137"/>
    </location>
</feature>
<proteinExistence type="predicted"/>
<name>A6FWT4_9BACT</name>
<evidence type="ECO:0000256" key="1">
    <source>
        <dbReference type="SAM" id="MobiDB-lite"/>
    </source>
</evidence>